<evidence type="ECO:0000256" key="4">
    <source>
        <dbReference type="ARBA" id="ARBA00022837"/>
    </source>
</evidence>
<dbReference type="PANTHER" id="PTHR42693">
    <property type="entry name" value="ARYLSULFATASE FAMILY MEMBER"/>
    <property type="match status" value="1"/>
</dbReference>
<dbReference type="InterPro" id="IPR017850">
    <property type="entry name" value="Alkaline_phosphatase_core_sf"/>
</dbReference>
<keyword evidence="5" id="KW-0732">Signal</keyword>
<dbReference type="PROSITE" id="PS51257">
    <property type="entry name" value="PROKAR_LIPOPROTEIN"/>
    <property type="match status" value="1"/>
</dbReference>
<dbReference type="SUPFAM" id="SSF53649">
    <property type="entry name" value="Alkaline phosphatase-like"/>
    <property type="match status" value="1"/>
</dbReference>
<dbReference type="PROSITE" id="PS00149">
    <property type="entry name" value="SULFATASE_2"/>
    <property type="match status" value="1"/>
</dbReference>
<reference evidence="8" key="1">
    <citation type="submission" date="2018-08" db="EMBL/GenBank/DDBJ databases">
        <authorList>
            <person name="Zhang J."/>
            <person name="Du Z.-J."/>
        </authorList>
    </citation>
    <scope>NUCLEOTIDE SEQUENCE [LARGE SCALE GENOMIC DNA]</scope>
    <source>
        <strain evidence="8">KCTC 52655</strain>
    </source>
</reference>
<dbReference type="InterPro" id="IPR024607">
    <property type="entry name" value="Sulfatase_CS"/>
</dbReference>
<sequence length="505" mass="56665">MFLTKCFARCSPLVFTVLLTSACTAAQASTEVPNQVQNSTPNIVFIYTDDQAAWALGRNGESQAITPNLDKLAAEGMYFPNAYANTPVCSPARASLLTSQYGYELGIDDWINDNLKSKTLTGHQPDLGLDPKYETWPEVLERSGYRTGLIGKWHLGELPKYHPTKHGYQEFVGFVEGGTSPENPVLEVEGKTTPHKGLTTDILTDYAIEFLGKHQGEKFALSLHLRAPHYPFAPASPQDEAPFKDMAIEVPHPDYPDLNIERAHKLKREYLASVKGIDRNIGRLMDTLDELNLRSNTLVIFTSDHGYTIGQNGIWHKGNGFWLLNKPPAGTDNVPRGQRPNLYDTTVKVPLIVRWPDAIEAGTVNPSTMSNLDWFPTLVSIANGKASDDNVIRGQDYLPAFLDKTKVLSTDYYGAYTTQHQSLTQMRMYSDGAYKLVRDFKNPERNEFYDLKQDPLETTNLLKQALSKEQRSILKAHDQIIHSKMRETNDPVLTQYTAIEVRQGN</sequence>
<protein>
    <submittedName>
        <fullName evidence="7">N-acetylgalactosamine 6-sulfate sulfatase</fullName>
    </submittedName>
</protein>
<feature type="signal peptide" evidence="5">
    <location>
        <begin position="1"/>
        <end position="28"/>
    </location>
</feature>
<feature type="domain" description="Sulfatase N-terminal" evidence="6">
    <location>
        <begin position="41"/>
        <end position="382"/>
    </location>
</feature>
<comment type="similarity">
    <text evidence="1">Belongs to the sulfatase family.</text>
</comment>
<evidence type="ECO:0000256" key="3">
    <source>
        <dbReference type="ARBA" id="ARBA00022801"/>
    </source>
</evidence>
<dbReference type="InterPro" id="IPR000917">
    <property type="entry name" value="Sulfatase_N"/>
</dbReference>
<keyword evidence="3" id="KW-0378">Hydrolase</keyword>
<evidence type="ECO:0000256" key="5">
    <source>
        <dbReference type="SAM" id="SignalP"/>
    </source>
</evidence>
<organism evidence="7 8">
    <name type="scientific">Alteromonas aestuariivivens</name>
    <dbReference type="NCBI Taxonomy" id="1938339"/>
    <lineage>
        <taxon>Bacteria</taxon>
        <taxon>Pseudomonadati</taxon>
        <taxon>Pseudomonadota</taxon>
        <taxon>Gammaproteobacteria</taxon>
        <taxon>Alteromonadales</taxon>
        <taxon>Alteromonadaceae</taxon>
        <taxon>Alteromonas/Salinimonas group</taxon>
        <taxon>Alteromonas</taxon>
    </lineage>
</organism>
<gene>
    <name evidence="7" type="ORF">DXV75_08975</name>
</gene>
<dbReference type="Gene3D" id="3.40.720.10">
    <property type="entry name" value="Alkaline Phosphatase, subunit A"/>
    <property type="match status" value="1"/>
</dbReference>
<evidence type="ECO:0000313" key="8">
    <source>
        <dbReference type="Proteomes" id="UP000256561"/>
    </source>
</evidence>
<evidence type="ECO:0000256" key="1">
    <source>
        <dbReference type="ARBA" id="ARBA00008779"/>
    </source>
</evidence>
<keyword evidence="2" id="KW-0479">Metal-binding</keyword>
<dbReference type="Proteomes" id="UP000256561">
    <property type="component" value="Unassembled WGS sequence"/>
</dbReference>
<dbReference type="OrthoDB" id="9803751at2"/>
<dbReference type="PANTHER" id="PTHR42693:SF53">
    <property type="entry name" value="ENDO-4-O-SULFATASE"/>
    <property type="match status" value="1"/>
</dbReference>
<dbReference type="Pfam" id="PF00884">
    <property type="entry name" value="Sulfatase"/>
    <property type="match status" value="1"/>
</dbReference>
<proteinExistence type="inferred from homology"/>
<keyword evidence="4" id="KW-0106">Calcium</keyword>
<dbReference type="EMBL" id="QRHA01000006">
    <property type="protein sequence ID" value="RDV25429.1"/>
    <property type="molecule type" value="Genomic_DNA"/>
</dbReference>
<name>A0A3D8M758_9ALTE</name>
<accession>A0A3D8M758</accession>
<feature type="chain" id="PRO_5017756888" evidence="5">
    <location>
        <begin position="29"/>
        <end position="505"/>
    </location>
</feature>
<dbReference type="GO" id="GO:0046872">
    <property type="term" value="F:metal ion binding"/>
    <property type="evidence" value="ECO:0007669"/>
    <property type="project" value="UniProtKB-KW"/>
</dbReference>
<evidence type="ECO:0000313" key="7">
    <source>
        <dbReference type="EMBL" id="RDV25429.1"/>
    </source>
</evidence>
<dbReference type="GO" id="GO:0004065">
    <property type="term" value="F:arylsulfatase activity"/>
    <property type="evidence" value="ECO:0007669"/>
    <property type="project" value="TreeGrafter"/>
</dbReference>
<dbReference type="RefSeq" id="WP_115593083.1">
    <property type="nucleotide sequence ID" value="NZ_QRHA01000006.1"/>
</dbReference>
<dbReference type="InterPro" id="IPR050738">
    <property type="entry name" value="Sulfatase"/>
</dbReference>
<keyword evidence="8" id="KW-1185">Reference proteome</keyword>
<comment type="caution">
    <text evidence="7">The sequence shown here is derived from an EMBL/GenBank/DDBJ whole genome shotgun (WGS) entry which is preliminary data.</text>
</comment>
<evidence type="ECO:0000259" key="6">
    <source>
        <dbReference type="Pfam" id="PF00884"/>
    </source>
</evidence>
<dbReference type="AlphaFoldDB" id="A0A3D8M758"/>
<evidence type="ECO:0000256" key="2">
    <source>
        <dbReference type="ARBA" id="ARBA00022723"/>
    </source>
</evidence>